<organism evidence="1 2">
    <name type="scientific">Streptomyces alfalfae</name>
    <dbReference type="NCBI Taxonomy" id="1642299"/>
    <lineage>
        <taxon>Bacteria</taxon>
        <taxon>Bacillati</taxon>
        <taxon>Actinomycetota</taxon>
        <taxon>Actinomycetes</taxon>
        <taxon>Kitasatosporales</taxon>
        <taxon>Streptomycetaceae</taxon>
        <taxon>Streptomyces</taxon>
    </lineage>
</organism>
<evidence type="ECO:0000313" key="1">
    <source>
        <dbReference type="EMBL" id="APY85659.1"/>
    </source>
</evidence>
<evidence type="ECO:0000313" key="2">
    <source>
        <dbReference type="Proteomes" id="UP000187191"/>
    </source>
</evidence>
<dbReference type="Proteomes" id="UP000187191">
    <property type="component" value="Chromosome"/>
</dbReference>
<gene>
    <name evidence="1" type="ORF">A7J05_07990</name>
</gene>
<dbReference type="RefSeq" id="WP_062773521.1">
    <property type="nucleotide sequence ID" value="NZ_CP015588.1"/>
</dbReference>
<reference evidence="1 2" key="1">
    <citation type="submission" date="2016-05" db="EMBL/GenBank/DDBJ databases">
        <authorList>
            <person name="Gu J."/>
        </authorList>
    </citation>
    <scope>NUCLEOTIDE SEQUENCE [LARGE SCALE GENOMIC DNA]</scope>
    <source>
        <strain evidence="1 2">ACCC40021</strain>
    </source>
</reference>
<protein>
    <submittedName>
        <fullName evidence="1">Uncharacterized protein</fullName>
    </submittedName>
</protein>
<keyword evidence="2" id="KW-1185">Reference proteome</keyword>
<name>A0ABN4VGH7_9ACTN</name>
<dbReference type="InterPro" id="IPR046732">
    <property type="entry name" value="DUF6624"/>
</dbReference>
<dbReference type="Pfam" id="PF20329">
    <property type="entry name" value="DUF6624"/>
    <property type="match status" value="1"/>
</dbReference>
<dbReference type="EMBL" id="CP015588">
    <property type="protein sequence ID" value="APY85659.1"/>
    <property type="molecule type" value="Genomic_DNA"/>
</dbReference>
<proteinExistence type="predicted"/>
<sequence length="177" mass="20204">MTTDPVLAARLRQCAVRDQELAKVPGKTAEDVDRWMRVAAENERFLWDVLHDRGWPGHTLVGEQGSADAMLVVQHASQDRKLQRFALGCLIEAVDAGDADAAHVAYLTDRIHLHARVPLRYGTQYERNEHGQYRLLPVEDPETLDERRARMGLEPLDVFERRLREVSGRADVLEERS</sequence>
<accession>A0ABN4VGH7</accession>